<evidence type="ECO:0000256" key="1">
    <source>
        <dbReference type="ARBA" id="ARBA00023015"/>
    </source>
</evidence>
<feature type="domain" description="HTH gntR-type" evidence="4">
    <location>
        <begin position="2"/>
        <end position="70"/>
    </location>
</feature>
<dbReference type="InterPro" id="IPR036388">
    <property type="entry name" value="WH-like_DNA-bd_sf"/>
</dbReference>
<dbReference type="RefSeq" id="WP_361710679.1">
    <property type="nucleotide sequence ID" value="NZ_JBEZVE010000066.1"/>
</dbReference>
<dbReference type="CDD" id="cd07377">
    <property type="entry name" value="WHTH_GntR"/>
    <property type="match status" value="1"/>
</dbReference>
<keyword evidence="6" id="KW-1185">Reference proteome</keyword>
<dbReference type="InterPro" id="IPR050679">
    <property type="entry name" value="Bact_HTH_transcr_reg"/>
</dbReference>
<keyword evidence="1" id="KW-0805">Transcription regulation</keyword>
<organism evidence="5 6">
    <name type="scientific">Streptomyces sp. 900129855</name>
    <dbReference type="NCBI Taxonomy" id="3155129"/>
    <lineage>
        <taxon>Bacteria</taxon>
        <taxon>Bacillati</taxon>
        <taxon>Actinomycetota</taxon>
        <taxon>Actinomycetes</taxon>
        <taxon>Kitasatosporales</taxon>
        <taxon>Streptomycetaceae</taxon>
        <taxon>Streptomyces</taxon>
    </lineage>
</organism>
<reference evidence="5 6" key="1">
    <citation type="submission" date="2024-06" db="EMBL/GenBank/DDBJ databases">
        <title>The Natural Products Discovery Center: Release of the First 8490 Sequenced Strains for Exploring Actinobacteria Biosynthetic Diversity.</title>
        <authorList>
            <person name="Kalkreuter E."/>
            <person name="Kautsar S.A."/>
            <person name="Yang D."/>
            <person name="Bader C.D."/>
            <person name="Teijaro C.N."/>
            <person name="Fluegel L."/>
            <person name="Davis C.M."/>
            <person name="Simpson J.R."/>
            <person name="Lauterbach L."/>
            <person name="Steele A.D."/>
            <person name="Gui C."/>
            <person name="Meng S."/>
            <person name="Li G."/>
            <person name="Viehrig K."/>
            <person name="Ye F."/>
            <person name="Su P."/>
            <person name="Kiefer A.F."/>
            <person name="Nichols A."/>
            <person name="Cepeda A.J."/>
            <person name="Yan W."/>
            <person name="Fan B."/>
            <person name="Jiang Y."/>
            <person name="Adhikari A."/>
            <person name="Zheng C.-J."/>
            <person name="Schuster L."/>
            <person name="Cowan T.M."/>
            <person name="Smanski M.J."/>
            <person name="Chevrette M.G."/>
            <person name="De Carvalho L.P.S."/>
            <person name="Shen B."/>
        </authorList>
    </citation>
    <scope>NUCLEOTIDE SEQUENCE [LARGE SCALE GENOMIC DNA]</scope>
    <source>
        <strain evidence="5 6">NPDC033843</strain>
    </source>
</reference>
<evidence type="ECO:0000313" key="5">
    <source>
        <dbReference type="EMBL" id="MEU3788014.1"/>
    </source>
</evidence>
<protein>
    <submittedName>
        <fullName evidence="5">GntR family transcriptional regulator</fullName>
    </submittedName>
</protein>
<dbReference type="Gene3D" id="1.10.10.10">
    <property type="entry name" value="Winged helix-like DNA-binding domain superfamily/Winged helix DNA-binding domain"/>
    <property type="match status" value="2"/>
</dbReference>
<evidence type="ECO:0000256" key="2">
    <source>
        <dbReference type="ARBA" id="ARBA00023125"/>
    </source>
</evidence>
<keyword evidence="3" id="KW-0804">Transcription</keyword>
<proteinExistence type="predicted"/>
<evidence type="ECO:0000313" key="6">
    <source>
        <dbReference type="Proteomes" id="UP001550739"/>
    </source>
</evidence>
<gene>
    <name evidence="5" type="ORF">AB0E89_47245</name>
</gene>
<accession>A0ABV2ZZM3</accession>
<evidence type="ECO:0000256" key="3">
    <source>
        <dbReference type="ARBA" id="ARBA00023163"/>
    </source>
</evidence>
<comment type="caution">
    <text evidence="5">The sequence shown here is derived from an EMBL/GenBank/DDBJ whole genome shotgun (WGS) entry which is preliminary data.</text>
</comment>
<dbReference type="SUPFAM" id="SSF46785">
    <property type="entry name" value="Winged helix' DNA-binding domain"/>
    <property type="match status" value="2"/>
</dbReference>
<dbReference type="Proteomes" id="UP001550739">
    <property type="component" value="Unassembled WGS sequence"/>
</dbReference>
<dbReference type="EMBL" id="JBEZVE010000066">
    <property type="protein sequence ID" value="MEU3788014.1"/>
    <property type="molecule type" value="Genomic_DNA"/>
</dbReference>
<dbReference type="InterPro" id="IPR000524">
    <property type="entry name" value="Tscrpt_reg_HTH_GntR"/>
</dbReference>
<dbReference type="InterPro" id="IPR036390">
    <property type="entry name" value="WH_DNA-bd_sf"/>
</dbReference>
<dbReference type="PROSITE" id="PS50949">
    <property type="entry name" value="HTH_GNTR"/>
    <property type="match status" value="2"/>
</dbReference>
<name>A0ABV2ZZM3_9ACTN</name>
<dbReference type="Pfam" id="PF00392">
    <property type="entry name" value="GntR"/>
    <property type="match status" value="2"/>
</dbReference>
<feature type="domain" description="HTH gntR-type" evidence="4">
    <location>
        <begin position="98"/>
        <end position="167"/>
    </location>
</feature>
<dbReference type="PANTHER" id="PTHR44846">
    <property type="entry name" value="MANNOSYL-D-GLYCERATE TRANSPORT/METABOLISM SYSTEM REPRESSOR MNGR-RELATED"/>
    <property type="match status" value="1"/>
</dbReference>
<evidence type="ECO:0000259" key="4">
    <source>
        <dbReference type="PROSITE" id="PS50949"/>
    </source>
</evidence>
<sequence length="180" mass="19400">MSAASAQVENALRRRMEDGKYEVGAKIPTPQSLTEEFGRSKKAVVRALARLEAAGYLLGVQGRGTVVTDPRNPLQGPTLRVRTGPEQWETWTVQQPGSTNAEHIRTAVTARIADGTYPAGRKIPSRYKLAREFGVAYPTVYNALKQLQERGILTASEERSGGLIATPPGARDAAMGTVAP</sequence>
<keyword evidence="2" id="KW-0238">DNA-binding</keyword>
<dbReference type="SMART" id="SM00345">
    <property type="entry name" value="HTH_GNTR"/>
    <property type="match status" value="2"/>
</dbReference>